<name>H6R1Q1_NOCCG</name>
<accession>H6R1Q1</accession>
<dbReference type="EMBL" id="FO082843">
    <property type="protein sequence ID" value="CCF61785.1"/>
    <property type="molecule type" value="Genomic_DNA"/>
</dbReference>
<reference evidence="2 3" key="1">
    <citation type="journal article" date="2012" name="J. Bacteriol.">
        <title>Genome sequence of the human- and animal-pathogenic strain Nocardia cyriacigeorgica GUH-2.</title>
        <authorList>
            <person name="Zoropogui A."/>
            <person name="Pujic P."/>
            <person name="Normand P."/>
            <person name="Barbe V."/>
            <person name="Beaman B."/>
            <person name="Beaman L."/>
            <person name="Boiron P."/>
            <person name="Colinon C."/>
            <person name="Deredjian A."/>
            <person name="Graindorge A."/>
            <person name="Mangenot S."/>
            <person name="Nazaret S."/>
            <person name="Neto M."/>
            <person name="Petit S."/>
            <person name="Roche D."/>
            <person name="Vallenet D."/>
            <person name="Rodriguez-Nava V."/>
            <person name="Richard Y."/>
            <person name="Cournoyer B."/>
            <person name="Blaha D."/>
        </authorList>
    </citation>
    <scope>NUCLEOTIDE SEQUENCE [LARGE SCALE GENOMIC DNA]</scope>
    <source>
        <strain evidence="2 3">GUH-2</strain>
    </source>
</reference>
<evidence type="ECO:0000313" key="3">
    <source>
        <dbReference type="Proteomes" id="UP000008190"/>
    </source>
</evidence>
<gene>
    <name evidence="2" type="ordered locus">NOCYR_0976</name>
</gene>
<sequence>MPGHSWFTGSSPTALPAGIGPPAQHLASIYHGFRDTHHFDMDGGTPPVIGISTGEIINPRGFSTNSCLSS</sequence>
<dbReference type="HOGENOM" id="CLU_2753824_0_0_11"/>
<organism evidence="2 3">
    <name type="scientific">Nocardia cyriacigeorgica (strain GUH-2)</name>
    <dbReference type="NCBI Taxonomy" id="1127134"/>
    <lineage>
        <taxon>Bacteria</taxon>
        <taxon>Bacillati</taxon>
        <taxon>Actinomycetota</taxon>
        <taxon>Actinomycetes</taxon>
        <taxon>Mycobacteriales</taxon>
        <taxon>Nocardiaceae</taxon>
        <taxon>Nocardia</taxon>
    </lineage>
</organism>
<dbReference type="Proteomes" id="UP000008190">
    <property type="component" value="Chromosome"/>
</dbReference>
<feature type="region of interest" description="Disordered" evidence="1">
    <location>
        <begin position="1"/>
        <end position="20"/>
    </location>
</feature>
<evidence type="ECO:0000313" key="2">
    <source>
        <dbReference type="EMBL" id="CCF61785.1"/>
    </source>
</evidence>
<keyword evidence="3" id="KW-1185">Reference proteome</keyword>
<dbReference type="AlphaFoldDB" id="H6R1Q1"/>
<dbReference type="KEGG" id="ncy:NOCYR_0976"/>
<proteinExistence type="predicted"/>
<protein>
    <submittedName>
        <fullName evidence="2">Uncharacterized protein</fullName>
    </submittedName>
</protein>
<evidence type="ECO:0000256" key="1">
    <source>
        <dbReference type="SAM" id="MobiDB-lite"/>
    </source>
</evidence>